<keyword evidence="6" id="KW-0862">Zinc</keyword>
<dbReference type="EMBL" id="SNYQ01000013">
    <property type="protein sequence ID" value="TDQ56227.1"/>
    <property type="molecule type" value="Genomic_DNA"/>
</dbReference>
<dbReference type="SUPFAM" id="SSF64438">
    <property type="entry name" value="CNF1/YfiH-like putative cysteine hydrolases"/>
    <property type="match status" value="1"/>
</dbReference>
<evidence type="ECO:0000256" key="4">
    <source>
        <dbReference type="ARBA" id="ARBA00022723"/>
    </source>
</evidence>
<evidence type="ECO:0000256" key="8">
    <source>
        <dbReference type="ARBA" id="ARBA00048968"/>
    </source>
</evidence>
<dbReference type="OrthoDB" id="4279at2"/>
<sequence>MNALIPQWQAAANIRAFTTLRYGGVSKPPFDSFNLADHVGDDKNSVKNNRTLLYQQFRLPHWPLFLNQVHGTRVISLPYTGTTPEADAVYSNKANQICLVMTADCLPVLFCNRQGTEVAAAHAGWRGLCEGVLERTLSNFNSPPSEILAWLGPAIGPNAFQVGAEVIERFARQDENARQAFIPDPHTAGKYLGDLYQIARQRLNRLGLTEISGGEQCTYQEKDKFFSFRRDRQTGRMASLIWFE</sequence>
<evidence type="ECO:0000313" key="12">
    <source>
        <dbReference type="Proteomes" id="UP000295657"/>
    </source>
</evidence>
<dbReference type="Proteomes" id="UP000295657">
    <property type="component" value="Unassembled WGS sequence"/>
</dbReference>
<reference evidence="11 12" key="1">
    <citation type="submission" date="2019-03" db="EMBL/GenBank/DDBJ databases">
        <title>Genomic Encyclopedia of Type Strains, Phase IV (KMG-IV): sequencing the most valuable type-strain genomes for metagenomic binning, comparative biology and taxonomic classification.</title>
        <authorList>
            <person name="Goeker M."/>
        </authorList>
    </citation>
    <scope>NUCLEOTIDE SEQUENCE [LARGE SCALE GENOMIC DNA]</scope>
    <source>
        <strain evidence="11 12">DSM 28403</strain>
    </source>
</reference>
<organism evidence="11 12">
    <name type="scientific">Mesocricetibacter intestinalis</name>
    <dbReference type="NCBI Taxonomy" id="1521930"/>
    <lineage>
        <taxon>Bacteria</taxon>
        <taxon>Pseudomonadati</taxon>
        <taxon>Pseudomonadota</taxon>
        <taxon>Gammaproteobacteria</taxon>
        <taxon>Pasteurellales</taxon>
        <taxon>Pasteurellaceae</taxon>
        <taxon>Mesocricetibacter</taxon>
    </lineage>
</organism>
<dbReference type="PANTHER" id="PTHR30616">
    <property type="entry name" value="UNCHARACTERIZED PROTEIN YFIH"/>
    <property type="match status" value="1"/>
</dbReference>
<dbReference type="InterPro" id="IPR003730">
    <property type="entry name" value="Cu_polyphenol_OxRdtase"/>
</dbReference>
<dbReference type="InterPro" id="IPR038371">
    <property type="entry name" value="Cu_polyphenol_OxRdtase_sf"/>
</dbReference>
<comment type="catalytic activity">
    <reaction evidence="7">
        <text>adenosine + H2O + H(+) = inosine + NH4(+)</text>
        <dbReference type="Rhea" id="RHEA:24408"/>
        <dbReference type="ChEBI" id="CHEBI:15377"/>
        <dbReference type="ChEBI" id="CHEBI:15378"/>
        <dbReference type="ChEBI" id="CHEBI:16335"/>
        <dbReference type="ChEBI" id="CHEBI:17596"/>
        <dbReference type="ChEBI" id="CHEBI:28938"/>
        <dbReference type="EC" id="3.5.4.4"/>
    </reaction>
    <physiologicalReaction direction="left-to-right" evidence="7">
        <dbReference type="Rhea" id="RHEA:24409"/>
    </physiologicalReaction>
</comment>
<evidence type="ECO:0000313" key="11">
    <source>
        <dbReference type="EMBL" id="TDQ56227.1"/>
    </source>
</evidence>
<dbReference type="AlphaFoldDB" id="A0A4R6V6E5"/>
<evidence type="ECO:0000256" key="5">
    <source>
        <dbReference type="ARBA" id="ARBA00022801"/>
    </source>
</evidence>
<dbReference type="RefSeq" id="WP_133546050.1">
    <property type="nucleotide sequence ID" value="NZ_SNYQ01000013.1"/>
</dbReference>
<keyword evidence="3" id="KW-0808">Transferase</keyword>
<evidence type="ECO:0000256" key="7">
    <source>
        <dbReference type="ARBA" id="ARBA00047989"/>
    </source>
</evidence>
<keyword evidence="12" id="KW-1185">Reference proteome</keyword>
<gene>
    <name evidence="11" type="ORF">EDC45_2049</name>
</gene>
<dbReference type="NCBIfam" id="TIGR00726">
    <property type="entry name" value="peptidoglycan editing factor PgeF"/>
    <property type="match status" value="1"/>
</dbReference>
<comment type="similarity">
    <text evidence="2 10">Belongs to the purine nucleoside phosphorylase YfiH/LACC1 family.</text>
</comment>
<protein>
    <recommendedName>
        <fullName evidence="10">Purine nucleoside phosphorylase</fullName>
    </recommendedName>
</protein>
<dbReference type="CDD" id="cd16833">
    <property type="entry name" value="YfiH"/>
    <property type="match status" value="1"/>
</dbReference>
<evidence type="ECO:0000256" key="3">
    <source>
        <dbReference type="ARBA" id="ARBA00022679"/>
    </source>
</evidence>
<dbReference type="GO" id="GO:0016787">
    <property type="term" value="F:hydrolase activity"/>
    <property type="evidence" value="ECO:0007669"/>
    <property type="project" value="UniProtKB-KW"/>
</dbReference>
<evidence type="ECO:0000256" key="6">
    <source>
        <dbReference type="ARBA" id="ARBA00022833"/>
    </source>
</evidence>
<dbReference type="Pfam" id="PF02578">
    <property type="entry name" value="Cu-oxidase_4"/>
    <property type="match status" value="1"/>
</dbReference>
<dbReference type="GO" id="GO:0005507">
    <property type="term" value="F:copper ion binding"/>
    <property type="evidence" value="ECO:0007669"/>
    <property type="project" value="TreeGrafter"/>
</dbReference>
<dbReference type="PANTHER" id="PTHR30616:SF2">
    <property type="entry name" value="PURINE NUCLEOSIDE PHOSPHORYLASE LACC1"/>
    <property type="match status" value="1"/>
</dbReference>
<dbReference type="GO" id="GO:0017061">
    <property type="term" value="F:S-methyl-5-thioadenosine phosphorylase activity"/>
    <property type="evidence" value="ECO:0007669"/>
    <property type="project" value="UniProtKB-EC"/>
</dbReference>
<name>A0A4R6V6E5_9PAST</name>
<comment type="catalytic activity">
    <reaction evidence="8">
        <text>adenosine + phosphate = alpha-D-ribose 1-phosphate + adenine</text>
        <dbReference type="Rhea" id="RHEA:27642"/>
        <dbReference type="ChEBI" id="CHEBI:16335"/>
        <dbReference type="ChEBI" id="CHEBI:16708"/>
        <dbReference type="ChEBI" id="CHEBI:43474"/>
        <dbReference type="ChEBI" id="CHEBI:57720"/>
        <dbReference type="EC" id="2.4.2.1"/>
    </reaction>
    <physiologicalReaction direction="left-to-right" evidence="8">
        <dbReference type="Rhea" id="RHEA:27643"/>
    </physiologicalReaction>
</comment>
<accession>A0A4R6V6E5</accession>
<dbReference type="Gene3D" id="3.60.140.10">
    <property type="entry name" value="CNF1/YfiH-like putative cysteine hydrolases"/>
    <property type="match status" value="1"/>
</dbReference>
<evidence type="ECO:0000256" key="1">
    <source>
        <dbReference type="ARBA" id="ARBA00000553"/>
    </source>
</evidence>
<proteinExistence type="inferred from homology"/>
<comment type="caution">
    <text evidence="11">The sequence shown here is derived from an EMBL/GenBank/DDBJ whole genome shotgun (WGS) entry which is preliminary data.</text>
</comment>
<keyword evidence="4" id="KW-0479">Metal-binding</keyword>
<evidence type="ECO:0000256" key="10">
    <source>
        <dbReference type="RuleBase" id="RU361274"/>
    </source>
</evidence>
<comment type="catalytic activity">
    <reaction evidence="9">
        <text>S-methyl-5'-thioadenosine + phosphate = 5-(methylsulfanyl)-alpha-D-ribose 1-phosphate + adenine</text>
        <dbReference type="Rhea" id="RHEA:11852"/>
        <dbReference type="ChEBI" id="CHEBI:16708"/>
        <dbReference type="ChEBI" id="CHEBI:17509"/>
        <dbReference type="ChEBI" id="CHEBI:43474"/>
        <dbReference type="ChEBI" id="CHEBI:58533"/>
        <dbReference type="EC" id="2.4.2.28"/>
    </reaction>
    <physiologicalReaction direction="left-to-right" evidence="9">
        <dbReference type="Rhea" id="RHEA:11853"/>
    </physiologicalReaction>
</comment>
<evidence type="ECO:0000256" key="9">
    <source>
        <dbReference type="ARBA" id="ARBA00049893"/>
    </source>
</evidence>
<comment type="catalytic activity">
    <reaction evidence="1">
        <text>inosine + phosphate = alpha-D-ribose 1-phosphate + hypoxanthine</text>
        <dbReference type="Rhea" id="RHEA:27646"/>
        <dbReference type="ChEBI" id="CHEBI:17368"/>
        <dbReference type="ChEBI" id="CHEBI:17596"/>
        <dbReference type="ChEBI" id="CHEBI:43474"/>
        <dbReference type="ChEBI" id="CHEBI:57720"/>
        <dbReference type="EC" id="2.4.2.1"/>
    </reaction>
    <physiologicalReaction direction="left-to-right" evidence="1">
        <dbReference type="Rhea" id="RHEA:27647"/>
    </physiologicalReaction>
</comment>
<evidence type="ECO:0000256" key="2">
    <source>
        <dbReference type="ARBA" id="ARBA00007353"/>
    </source>
</evidence>
<keyword evidence="5" id="KW-0378">Hydrolase</keyword>
<dbReference type="InterPro" id="IPR011324">
    <property type="entry name" value="Cytotoxic_necrot_fac-like_cat"/>
</dbReference>